<dbReference type="InterPro" id="IPR024623">
    <property type="entry name" value="YtxH"/>
</dbReference>
<evidence type="ECO:0000256" key="1">
    <source>
        <dbReference type="SAM" id="Coils"/>
    </source>
</evidence>
<protein>
    <submittedName>
        <fullName evidence="3">YtxH domain-containing protein</fullName>
    </submittedName>
</protein>
<feature type="transmembrane region" description="Helical" evidence="2">
    <location>
        <begin position="6"/>
        <end position="25"/>
    </location>
</feature>
<dbReference type="EMBL" id="JBHTIZ010000023">
    <property type="protein sequence ID" value="MFD0984660.1"/>
    <property type="molecule type" value="Genomic_DNA"/>
</dbReference>
<proteinExistence type="predicted"/>
<reference evidence="4" key="1">
    <citation type="journal article" date="2019" name="Int. J. Syst. Evol. Microbiol.">
        <title>The Global Catalogue of Microorganisms (GCM) 10K type strain sequencing project: providing services to taxonomists for standard genome sequencing and annotation.</title>
        <authorList>
            <consortium name="The Broad Institute Genomics Platform"/>
            <consortium name="The Broad Institute Genome Sequencing Center for Infectious Disease"/>
            <person name="Wu L."/>
            <person name="Ma J."/>
        </authorList>
    </citation>
    <scope>NUCLEOTIDE SEQUENCE [LARGE SCALE GENOMIC DNA]</scope>
    <source>
        <strain evidence="4">CECT 7649</strain>
    </source>
</reference>
<keyword evidence="2" id="KW-0472">Membrane</keyword>
<evidence type="ECO:0000313" key="4">
    <source>
        <dbReference type="Proteomes" id="UP001597051"/>
    </source>
</evidence>
<dbReference type="Pfam" id="PF12732">
    <property type="entry name" value="YtxH"/>
    <property type="match status" value="1"/>
</dbReference>
<organism evidence="3 4">
    <name type="scientific">Flavobacterium myungsuense</name>
    <dbReference type="NCBI Taxonomy" id="651823"/>
    <lineage>
        <taxon>Bacteria</taxon>
        <taxon>Pseudomonadati</taxon>
        <taxon>Bacteroidota</taxon>
        <taxon>Flavobacteriia</taxon>
        <taxon>Flavobacteriales</taxon>
        <taxon>Flavobacteriaceae</taxon>
        <taxon>Flavobacterium</taxon>
    </lineage>
</organism>
<name>A0ABW3J2J1_9FLAO</name>
<evidence type="ECO:0000313" key="3">
    <source>
        <dbReference type="EMBL" id="MFD0984660.1"/>
    </source>
</evidence>
<evidence type="ECO:0000256" key="2">
    <source>
        <dbReference type="SAM" id="Phobius"/>
    </source>
</evidence>
<feature type="coiled-coil region" evidence="1">
    <location>
        <begin position="48"/>
        <end position="75"/>
    </location>
</feature>
<dbReference type="RefSeq" id="WP_379755783.1">
    <property type="nucleotide sequence ID" value="NZ_JBHSYB010000024.1"/>
</dbReference>
<keyword evidence="1" id="KW-0175">Coiled coil</keyword>
<accession>A0ABW3J2J1</accession>
<gene>
    <name evidence="3" type="ORF">ACFQ0S_09260</name>
</gene>
<keyword evidence="4" id="KW-1185">Reference proteome</keyword>
<keyword evidence="2" id="KW-0812">Transmembrane</keyword>
<keyword evidence="2" id="KW-1133">Transmembrane helix</keyword>
<comment type="caution">
    <text evidence="3">The sequence shown here is derived from an EMBL/GenBank/DDBJ whole genome shotgun (WGS) entry which is preliminary data.</text>
</comment>
<dbReference type="Proteomes" id="UP001597051">
    <property type="component" value="Unassembled WGS sequence"/>
</dbReference>
<sequence length="75" mass="8314">MESGKVILGVVSGIAVGAVLGVLFAPEKGSKTRRKILETGKEYTDNLKEKFSDLYEDVSNKYENLLEDAKEYVTK</sequence>